<evidence type="ECO:0000259" key="8">
    <source>
        <dbReference type="Pfam" id="PF00590"/>
    </source>
</evidence>
<dbReference type="Gene3D" id="3.40.1010.10">
    <property type="entry name" value="Cobalt-precorrin-4 Transmethylase, Domain 1"/>
    <property type="match status" value="1"/>
</dbReference>
<comment type="pathway">
    <text evidence="7">Porphyrin-containing compound metabolism; siroheme biosynthesis; precorrin-2 from uroporphyrinogen III: step 1/1.</text>
</comment>
<dbReference type="InterPro" id="IPR003043">
    <property type="entry name" value="Uropor_MeTrfase_CS"/>
</dbReference>
<keyword evidence="6" id="KW-0627">Porphyrin biosynthesis</keyword>
<evidence type="ECO:0000256" key="3">
    <source>
        <dbReference type="ARBA" id="ARBA00022603"/>
    </source>
</evidence>
<dbReference type="GO" id="GO:0004851">
    <property type="term" value="F:uroporphyrin-III C-methyltransferase activity"/>
    <property type="evidence" value="ECO:0007669"/>
    <property type="project" value="UniProtKB-EC"/>
</dbReference>
<dbReference type="InterPro" id="IPR006366">
    <property type="entry name" value="CobA/CysG_C"/>
</dbReference>
<dbReference type="PROSITE" id="PS00839">
    <property type="entry name" value="SUMT_1"/>
    <property type="match status" value="1"/>
</dbReference>
<dbReference type="EMBL" id="ONZG01000014">
    <property type="protein sequence ID" value="SPJ30952.1"/>
    <property type="molecule type" value="Genomic_DNA"/>
</dbReference>
<dbReference type="PANTHER" id="PTHR45790:SF3">
    <property type="entry name" value="S-ADENOSYL-L-METHIONINE-DEPENDENT UROPORPHYRINOGEN III METHYLTRANSFERASE, CHLOROPLASTIC"/>
    <property type="match status" value="1"/>
</dbReference>
<accession>A0A2R8CES7</accession>
<organism evidence="9 10">
    <name type="scientific">Falsiruegeria mediterranea M17</name>
    <dbReference type="NCBI Taxonomy" id="1200281"/>
    <lineage>
        <taxon>Bacteria</taxon>
        <taxon>Pseudomonadati</taxon>
        <taxon>Pseudomonadota</taxon>
        <taxon>Alphaproteobacteria</taxon>
        <taxon>Rhodobacterales</taxon>
        <taxon>Roseobacteraceae</taxon>
        <taxon>Falsiruegeria</taxon>
    </lineage>
</organism>
<dbReference type="SUPFAM" id="SSF53790">
    <property type="entry name" value="Tetrapyrrole methylase"/>
    <property type="match status" value="1"/>
</dbReference>
<dbReference type="GO" id="GO:0032259">
    <property type="term" value="P:methylation"/>
    <property type="evidence" value="ECO:0007669"/>
    <property type="project" value="UniProtKB-KW"/>
</dbReference>
<reference evidence="10" key="1">
    <citation type="submission" date="2018-03" db="EMBL/GenBank/DDBJ databases">
        <authorList>
            <person name="Rodrigo-Torres L."/>
            <person name="Arahal R. D."/>
            <person name="Lucena T."/>
        </authorList>
    </citation>
    <scope>NUCLEOTIDE SEQUENCE [LARGE SCALE GENOMIC DNA]</scope>
    <source>
        <strain evidence="10">CECT 7615</strain>
    </source>
</reference>
<evidence type="ECO:0000256" key="5">
    <source>
        <dbReference type="ARBA" id="ARBA00022691"/>
    </source>
</evidence>
<dbReference type="GO" id="GO:0019354">
    <property type="term" value="P:siroheme biosynthetic process"/>
    <property type="evidence" value="ECO:0007669"/>
    <property type="project" value="UniProtKB-UniPathway"/>
</dbReference>
<sequence>MKLFPMPLNVTTRRVPDNVAVRPARVTLVGAGPGTRDLITLRGAQRLKDADVIFYDRLIDPDLLDLARRDAKRVYVGKAPGRHSWPQAKINAGLVAAAKRGERVVRLKCGDPGVFARGAEEAEALQAEGIAVEIVPGVTAASAAAAATGTFLTKRGRNDTLVLTTAHKADHSTPPDWVRLLASGARVAVYMGVSKARDIVDLLDSAGLAHKTVVDIVSHAETRQQKTAQCCAHRLAKVIAEQNISNPAILFFSLSENSDHNSLPEPSPALVTMA</sequence>
<evidence type="ECO:0000256" key="1">
    <source>
        <dbReference type="ARBA" id="ARBA00005879"/>
    </source>
</evidence>
<dbReference type="InterPro" id="IPR050161">
    <property type="entry name" value="Siro_Cobalamin_biosynth"/>
</dbReference>
<dbReference type="Pfam" id="PF00590">
    <property type="entry name" value="TP_methylase"/>
    <property type="match status" value="1"/>
</dbReference>
<dbReference type="Proteomes" id="UP000244898">
    <property type="component" value="Unassembled WGS sequence"/>
</dbReference>
<comment type="similarity">
    <text evidence="1">Belongs to the precorrin methyltransferase family.</text>
</comment>
<name>A0A2R8CES7_9RHOB</name>
<keyword evidence="3" id="KW-0489">Methyltransferase</keyword>
<dbReference type="NCBIfam" id="NF004790">
    <property type="entry name" value="PRK06136.1"/>
    <property type="match status" value="1"/>
</dbReference>
<dbReference type="OrthoDB" id="9815856at2"/>
<feature type="domain" description="Tetrapyrrole methylase" evidence="8">
    <location>
        <begin position="25"/>
        <end position="229"/>
    </location>
</feature>
<keyword evidence="10" id="KW-1185">Reference proteome</keyword>
<dbReference type="InterPro" id="IPR035996">
    <property type="entry name" value="4pyrrol_Methylase_sf"/>
</dbReference>
<dbReference type="InterPro" id="IPR014776">
    <property type="entry name" value="4pyrrole_Mease_sub2"/>
</dbReference>
<evidence type="ECO:0000256" key="6">
    <source>
        <dbReference type="ARBA" id="ARBA00023244"/>
    </source>
</evidence>
<dbReference type="InterPro" id="IPR014777">
    <property type="entry name" value="4pyrrole_Mease_sub1"/>
</dbReference>
<dbReference type="EC" id="2.1.1.107" evidence="2"/>
<dbReference type="Gene3D" id="3.30.950.10">
    <property type="entry name" value="Methyltransferase, Cobalt-precorrin-4 Transmethylase, Domain 2"/>
    <property type="match status" value="1"/>
</dbReference>
<evidence type="ECO:0000313" key="9">
    <source>
        <dbReference type="EMBL" id="SPJ30952.1"/>
    </source>
</evidence>
<dbReference type="UniPathway" id="UPA00262">
    <property type="reaction ID" value="UER00211"/>
</dbReference>
<dbReference type="FunFam" id="3.40.1010.10:FF:000001">
    <property type="entry name" value="Siroheme synthase"/>
    <property type="match status" value="1"/>
</dbReference>
<keyword evidence="5" id="KW-0949">S-adenosyl-L-methionine</keyword>
<dbReference type="AlphaFoldDB" id="A0A2R8CES7"/>
<proteinExistence type="inferred from homology"/>
<dbReference type="CDD" id="cd11642">
    <property type="entry name" value="SUMT"/>
    <property type="match status" value="1"/>
</dbReference>
<evidence type="ECO:0000313" key="10">
    <source>
        <dbReference type="Proteomes" id="UP000244898"/>
    </source>
</evidence>
<dbReference type="InterPro" id="IPR000878">
    <property type="entry name" value="4pyrrol_Mease"/>
</dbReference>
<gene>
    <name evidence="9" type="primary">cysG_2</name>
    <name evidence="9" type="ORF">TRM7615_04489</name>
</gene>
<evidence type="ECO:0000256" key="7">
    <source>
        <dbReference type="ARBA" id="ARBA00025705"/>
    </source>
</evidence>
<dbReference type="PANTHER" id="PTHR45790">
    <property type="entry name" value="SIROHEME SYNTHASE-RELATED"/>
    <property type="match status" value="1"/>
</dbReference>
<evidence type="ECO:0000256" key="2">
    <source>
        <dbReference type="ARBA" id="ARBA00012162"/>
    </source>
</evidence>
<dbReference type="RefSeq" id="WP_108791906.1">
    <property type="nucleotide sequence ID" value="NZ_ONZG01000014.1"/>
</dbReference>
<evidence type="ECO:0000256" key="4">
    <source>
        <dbReference type="ARBA" id="ARBA00022679"/>
    </source>
</evidence>
<keyword evidence="4" id="KW-0808">Transferase</keyword>
<dbReference type="NCBIfam" id="TIGR01469">
    <property type="entry name" value="cobA_cysG_Cterm"/>
    <property type="match status" value="1"/>
</dbReference>
<protein>
    <recommendedName>
        <fullName evidence="2">uroporphyrinogen-III C-methyltransferase</fullName>
        <ecNumber evidence="2">2.1.1.107</ecNumber>
    </recommendedName>
</protein>